<evidence type="ECO:0000313" key="2">
    <source>
        <dbReference type="Proteomes" id="UP000094008"/>
    </source>
</evidence>
<dbReference type="AlphaFoldDB" id="A0A1A0WBE9"/>
<protein>
    <submittedName>
        <fullName evidence="1">Uncharacterized protein</fullName>
    </submittedName>
</protein>
<evidence type="ECO:0000313" key="1">
    <source>
        <dbReference type="EMBL" id="OBB94632.1"/>
    </source>
</evidence>
<gene>
    <name evidence="1" type="ORF">A5779_19555</name>
</gene>
<accession>A0A1A0WBE9</accession>
<organism evidence="1 2">
    <name type="scientific">Mycolicibacterium peregrinum</name>
    <name type="common">Mycobacterium peregrinum</name>
    <dbReference type="NCBI Taxonomy" id="43304"/>
    <lineage>
        <taxon>Bacteria</taxon>
        <taxon>Bacillati</taxon>
        <taxon>Actinomycetota</taxon>
        <taxon>Actinomycetes</taxon>
        <taxon>Mycobacteriales</taxon>
        <taxon>Mycobacteriaceae</taxon>
        <taxon>Mycolicibacterium</taxon>
    </lineage>
</organism>
<sequence length="147" mass="15845">MSMTDISSKIRGGIMKNVVVDRIWRRFRRSPQPDPTLALVTPTEALDAAAQLLNNACSRSVAVALWSNMACRPLAALLYTASPAGNAGAMPWVRSTAASLHHPDGWNAATDACAEVNPLLTEWLVPEGFDHRQRLSIAEALSEATHG</sequence>
<name>A0A1A0WBE9_MYCPR</name>
<dbReference type="EMBL" id="LZSY01000051">
    <property type="protein sequence ID" value="OBB94632.1"/>
    <property type="molecule type" value="Genomic_DNA"/>
</dbReference>
<proteinExistence type="predicted"/>
<reference evidence="2" key="1">
    <citation type="submission" date="2016-06" db="EMBL/GenBank/DDBJ databases">
        <authorList>
            <person name="Sutton G."/>
            <person name="Brinkac L."/>
            <person name="Sanka R."/>
            <person name="Adams M."/>
            <person name="Lau E."/>
            <person name="Mehaffy C."/>
            <person name="Tameris M."/>
            <person name="Hatherill M."/>
            <person name="Hanekom W."/>
            <person name="Mahomed H."/>
            <person name="Mcshane H."/>
        </authorList>
    </citation>
    <scope>NUCLEOTIDE SEQUENCE [LARGE SCALE GENOMIC DNA]</scope>
    <source>
        <strain evidence="2">852002-10433_SCH5171157</strain>
    </source>
</reference>
<dbReference type="Proteomes" id="UP000094008">
    <property type="component" value="Unassembled WGS sequence"/>
</dbReference>
<comment type="caution">
    <text evidence="1">The sequence shown here is derived from an EMBL/GenBank/DDBJ whole genome shotgun (WGS) entry which is preliminary data.</text>
</comment>